<dbReference type="RefSeq" id="WP_070952870.1">
    <property type="nucleotide sequence ID" value="NZ_MLIS01000021.1"/>
</dbReference>
<evidence type="ECO:0000313" key="1">
    <source>
        <dbReference type="EMBL" id="OHU75954.1"/>
    </source>
</evidence>
<reference evidence="1 2" key="1">
    <citation type="submission" date="2016-10" db="EMBL/GenBank/DDBJ databases">
        <title>Evaluation of Human, Veterinary and Environmental Mycobacterium chelonae Isolates by Core Genome Phylogenomic Analysis, Targeted Gene Comparison, and Anti-microbial Susceptibility Patterns: A Tale of Mistaken Identities.</title>
        <authorList>
            <person name="Fogelson S.B."/>
            <person name="Camus A.C."/>
            <person name="Lorenz W."/>
            <person name="Vasireddy R."/>
            <person name="Vasireddy S."/>
            <person name="Smith T."/>
            <person name="Brown-Elliott B.A."/>
            <person name="Wallace R.J.Jr."/>
            <person name="Hasan N.A."/>
            <person name="Reischl U."/>
            <person name="Sanchez S."/>
        </authorList>
    </citation>
    <scope>NUCLEOTIDE SEQUENCE [LARGE SCALE GENOMIC DNA]</scope>
    <source>
        <strain evidence="1 2">15518</strain>
    </source>
</reference>
<dbReference type="AlphaFoldDB" id="A0A1S1LT52"/>
<protein>
    <recommendedName>
        <fullName evidence="3">IrrE N-terminal-like domain-containing protein</fullName>
    </recommendedName>
</protein>
<sequence length="141" mass="16619">MSKQTDVAWNPWRTLATRYSHVTVVCEHELPRGIAGLWRDDTIWLCRNLTQAERRSVLTHELIHIERCLPPRHLLAREEDRVDELAARRLVRLADLARGLHWTSNAHELAEELWTDAHTIRVRLDTLTAEERAWLTNQFTE</sequence>
<accession>A0A1S1LT52</accession>
<name>A0A1S1LT52_MYCCH</name>
<proteinExistence type="predicted"/>
<evidence type="ECO:0008006" key="3">
    <source>
        <dbReference type="Google" id="ProtNLM"/>
    </source>
</evidence>
<comment type="caution">
    <text evidence="1">The sequence shown here is derived from an EMBL/GenBank/DDBJ whole genome shotgun (WGS) entry which is preliminary data.</text>
</comment>
<evidence type="ECO:0000313" key="2">
    <source>
        <dbReference type="Proteomes" id="UP000179441"/>
    </source>
</evidence>
<dbReference type="Proteomes" id="UP000179441">
    <property type="component" value="Unassembled WGS sequence"/>
</dbReference>
<keyword evidence="2" id="KW-1185">Reference proteome</keyword>
<gene>
    <name evidence="1" type="ORF">BKG84_25455</name>
</gene>
<organism evidence="1 2">
    <name type="scientific">Mycobacteroides chelonae</name>
    <name type="common">Mycobacterium chelonae</name>
    <dbReference type="NCBI Taxonomy" id="1774"/>
    <lineage>
        <taxon>Bacteria</taxon>
        <taxon>Bacillati</taxon>
        <taxon>Actinomycetota</taxon>
        <taxon>Actinomycetes</taxon>
        <taxon>Mycobacteriales</taxon>
        <taxon>Mycobacteriaceae</taxon>
        <taxon>Mycobacteroides</taxon>
    </lineage>
</organism>
<dbReference type="EMBL" id="MLIS01000021">
    <property type="protein sequence ID" value="OHU75954.1"/>
    <property type="molecule type" value="Genomic_DNA"/>
</dbReference>